<dbReference type="Proteomes" id="UP000886740">
    <property type="component" value="Unassembled WGS sequence"/>
</dbReference>
<evidence type="ECO:0000313" key="3">
    <source>
        <dbReference type="EMBL" id="HIX73439.1"/>
    </source>
</evidence>
<dbReference type="InterPro" id="IPR011250">
    <property type="entry name" value="OMP/PagP_B-barrel"/>
</dbReference>
<feature type="chain" id="PRO_5038669724" evidence="1">
    <location>
        <begin position="22"/>
        <end position="186"/>
    </location>
</feature>
<evidence type="ECO:0000313" key="4">
    <source>
        <dbReference type="Proteomes" id="UP000886740"/>
    </source>
</evidence>
<evidence type="ECO:0000256" key="1">
    <source>
        <dbReference type="SAM" id="SignalP"/>
    </source>
</evidence>
<dbReference type="AlphaFoldDB" id="A0A9D2BFK5"/>
<reference evidence="3" key="1">
    <citation type="journal article" date="2021" name="PeerJ">
        <title>Extensive microbial diversity within the chicken gut microbiome revealed by metagenomics and culture.</title>
        <authorList>
            <person name="Gilroy R."/>
            <person name="Ravi A."/>
            <person name="Getino M."/>
            <person name="Pursley I."/>
            <person name="Horton D.L."/>
            <person name="Alikhan N.F."/>
            <person name="Baker D."/>
            <person name="Gharbi K."/>
            <person name="Hall N."/>
            <person name="Watson M."/>
            <person name="Adriaenssens E.M."/>
            <person name="Foster-Nyarko E."/>
            <person name="Jarju S."/>
            <person name="Secka A."/>
            <person name="Antonio M."/>
            <person name="Oren A."/>
            <person name="Chaudhuri R.R."/>
            <person name="La Ragione R."/>
            <person name="Hildebrand F."/>
            <person name="Pallen M.J."/>
        </authorList>
    </citation>
    <scope>NUCLEOTIDE SEQUENCE</scope>
    <source>
        <strain evidence="3">ChiGjej6B6-14162</strain>
    </source>
</reference>
<sequence length="186" mass="21085">MSKRFLLLIVCLLGVFSSVRAQWSVSPEVGLSAFRGRSYEWRPAVKVGAAVNYQFKSNFSLESGLYYTQRGFVNYWVEDGPLGPESVQEMSSLVRHMFQVPLRARFTWKVADDVRVFVGAGPYLGLFFANDWKRWGDGGDYGRVAELGLSAMVGVEVKRFFVRLGFDLSFGDEQYHATTLSVGYRF</sequence>
<gene>
    <name evidence="3" type="ORF">H9977_00030</name>
</gene>
<comment type="caution">
    <text evidence="3">The sequence shown here is derived from an EMBL/GenBank/DDBJ whole genome shotgun (WGS) entry which is preliminary data.</text>
</comment>
<dbReference type="SUPFAM" id="SSF56925">
    <property type="entry name" value="OMPA-like"/>
    <property type="match status" value="1"/>
</dbReference>
<reference evidence="3" key="2">
    <citation type="submission" date="2021-04" db="EMBL/GenBank/DDBJ databases">
        <authorList>
            <person name="Gilroy R."/>
        </authorList>
    </citation>
    <scope>NUCLEOTIDE SEQUENCE</scope>
    <source>
        <strain evidence="3">ChiGjej6B6-14162</strain>
    </source>
</reference>
<dbReference type="Gene3D" id="2.40.160.20">
    <property type="match status" value="1"/>
</dbReference>
<dbReference type="EMBL" id="DXEL01000001">
    <property type="protein sequence ID" value="HIX73439.1"/>
    <property type="molecule type" value="Genomic_DNA"/>
</dbReference>
<dbReference type="Pfam" id="PF13568">
    <property type="entry name" value="OMP_b-brl_2"/>
    <property type="match status" value="1"/>
</dbReference>
<dbReference type="InterPro" id="IPR025665">
    <property type="entry name" value="Beta-barrel_OMP_2"/>
</dbReference>
<proteinExistence type="predicted"/>
<accession>A0A9D2BFK5</accession>
<name>A0A9D2BFK5_9BACT</name>
<keyword evidence="1" id="KW-0732">Signal</keyword>
<organism evidence="3 4">
    <name type="scientific">Candidatus Parabacteroides intestinipullorum</name>
    <dbReference type="NCBI Taxonomy" id="2838723"/>
    <lineage>
        <taxon>Bacteria</taxon>
        <taxon>Pseudomonadati</taxon>
        <taxon>Bacteroidota</taxon>
        <taxon>Bacteroidia</taxon>
        <taxon>Bacteroidales</taxon>
        <taxon>Tannerellaceae</taxon>
        <taxon>Parabacteroides</taxon>
    </lineage>
</organism>
<feature type="signal peptide" evidence="1">
    <location>
        <begin position="1"/>
        <end position="21"/>
    </location>
</feature>
<evidence type="ECO:0000259" key="2">
    <source>
        <dbReference type="Pfam" id="PF13568"/>
    </source>
</evidence>
<protein>
    <submittedName>
        <fullName evidence="3">PorT family protein</fullName>
    </submittedName>
</protein>
<feature type="domain" description="Outer membrane protein beta-barrel" evidence="2">
    <location>
        <begin position="38"/>
        <end position="172"/>
    </location>
</feature>